<comment type="caution">
    <text evidence="1">The sequence shown here is derived from an EMBL/GenBank/DDBJ whole genome shotgun (WGS) entry which is preliminary data.</text>
</comment>
<accession>A0A5E8HBS5</accession>
<sequence>MPVIREKRTPNKKTFEETTLKSRIRFTFHSMGVRGRSYAQHPYSQKYKDAESGIMSHKEKTPLSYNIKANKPIN</sequence>
<dbReference type="EMBL" id="AOGX02000024">
    <property type="protein sequence ID" value="EOQ88233.1"/>
    <property type="molecule type" value="Genomic_DNA"/>
</dbReference>
<gene>
    <name evidence="1" type="ORF">LEP1GSC202_3499</name>
</gene>
<dbReference type="STRING" id="1249483.LEP1GSC202_3499"/>
<name>A0A5E8HBS5_9LEPT</name>
<dbReference type="Proteomes" id="UP000013996">
    <property type="component" value="Unassembled WGS sequence"/>
</dbReference>
<proteinExistence type="predicted"/>
<dbReference type="AlphaFoldDB" id="A0A5E8HBS5"/>
<evidence type="ECO:0000313" key="1">
    <source>
        <dbReference type="EMBL" id="EOQ88233.1"/>
    </source>
</evidence>
<reference evidence="1 2" key="1">
    <citation type="submission" date="2013-04" db="EMBL/GenBank/DDBJ databases">
        <authorList>
            <person name="Harkins D.M."/>
            <person name="Durkin A.S."/>
            <person name="Brinkac L.M."/>
            <person name="Haft D.H."/>
            <person name="Selengut J.D."/>
            <person name="Sanka R."/>
            <person name="DePew J."/>
            <person name="Purushe J."/>
            <person name="Hartskeerl R.A."/>
            <person name="Ahmed A."/>
            <person name="van der Linden H."/>
            <person name="Goris M.G.A."/>
            <person name="Vinetz J.M."/>
            <person name="Sutton G.G."/>
            <person name="Nierman W.C."/>
            <person name="Fouts D.E."/>
        </authorList>
    </citation>
    <scope>NUCLEOTIDE SEQUENCE [LARGE SCALE GENOMIC DNA]</scope>
    <source>
        <strain evidence="1 2">Sao Paulo</strain>
    </source>
</reference>
<organism evidence="1 2">
    <name type="scientific">Leptospira yanagawae serovar Saopaulo str. Sao Paulo = ATCC 700523</name>
    <dbReference type="NCBI Taxonomy" id="1249483"/>
    <lineage>
        <taxon>Bacteria</taxon>
        <taxon>Pseudomonadati</taxon>
        <taxon>Spirochaetota</taxon>
        <taxon>Spirochaetia</taxon>
        <taxon>Leptospirales</taxon>
        <taxon>Leptospiraceae</taxon>
        <taxon>Leptospira</taxon>
    </lineage>
</organism>
<protein>
    <submittedName>
        <fullName evidence="1">Uncharacterized protein</fullName>
    </submittedName>
</protein>
<evidence type="ECO:0000313" key="2">
    <source>
        <dbReference type="Proteomes" id="UP000013996"/>
    </source>
</evidence>